<evidence type="ECO:0000256" key="1">
    <source>
        <dbReference type="SAM" id="MobiDB-lite"/>
    </source>
</evidence>
<gene>
    <name evidence="3" type="ORF">LJ656_18795</name>
</gene>
<name>A0ABS8JYC7_9BURK</name>
<proteinExistence type="predicted"/>
<comment type="caution">
    <text evidence="3">The sequence shown here is derived from an EMBL/GenBank/DDBJ whole genome shotgun (WGS) entry which is preliminary data.</text>
</comment>
<evidence type="ECO:0000313" key="3">
    <source>
        <dbReference type="EMBL" id="MCC8394644.1"/>
    </source>
</evidence>
<dbReference type="PANTHER" id="PTHR46637">
    <property type="entry name" value="TIS1421-TRANSPOSASE PROTEIN A"/>
    <property type="match status" value="1"/>
</dbReference>
<feature type="region of interest" description="Disordered" evidence="1">
    <location>
        <begin position="95"/>
        <end position="118"/>
    </location>
</feature>
<keyword evidence="4" id="KW-1185">Reference proteome</keyword>
<accession>A0ABS8JYC7</accession>
<evidence type="ECO:0000313" key="4">
    <source>
        <dbReference type="Proteomes" id="UP001431019"/>
    </source>
</evidence>
<protein>
    <submittedName>
        <fullName evidence="3">Transposase</fullName>
    </submittedName>
</protein>
<feature type="domain" description="Insertion element IS402-like" evidence="2">
    <location>
        <begin position="6"/>
        <end position="79"/>
    </location>
</feature>
<sequence length="118" mass="13251">MLDLPLSDEAWARVSHLFQPPPNNRFGRPARPPREILDAILWVLTHNEKWHRLPATFPPSQTCYIKWLQWRRAGLMSAILDALELTEQLAALQATARSVAAPPTPDTAHEPAPADSDT</sequence>
<dbReference type="Pfam" id="PF13340">
    <property type="entry name" value="DUF4096"/>
    <property type="match status" value="1"/>
</dbReference>
<dbReference type="InterPro" id="IPR025161">
    <property type="entry name" value="IS402-like_dom"/>
</dbReference>
<reference evidence="3 4" key="1">
    <citation type="submission" date="2021-11" db="EMBL/GenBank/DDBJ databases">
        <authorList>
            <person name="Oh E.-T."/>
            <person name="Kim S.-B."/>
        </authorList>
    </citation>
    <scope>NUCLEOTIDE SEQUENCE [LARGE SCALE GENOMIC DNA]</scope>
    <source>
        <strain evidence="3 4">MMS20-SJTR3</strain>
    </source>
</reference>
<dbReference type="EMBL" id="JAJITD010000009">
    <property type="protein sequence ID" value="MCC8394644.1"/>
    <property type="molecule type" value="Genomic_DNA"/>
</dbReference>
<evidence type="ECO:0000259" key="2">
    <source>
        <dbReference type="Pfam" id="PF13340"/>
    </source>
</evidence>
<dbReference type="RefSeq" id="WP_230510884.1">
    <property type="nucleotide sequence ID" value="NZ_JAJITD010000009.1"/>
</dbReference>
<dbReference type="Proteomes" id="UP001431019">
    <property type="component" value="Unassembled WGS sequence"/>
</dbReference>
<dbReference type="InterPro" id="IPR052909">
    <property type="entry name" value="Transposase_6_like"/>
</dbReference>
<dbReference type="PANTHER" id="PTHR46637:SF1">
    <property type="entry name" value="BLL5188 PROTEIN"/>
    <property type="match status" value="1"/>
</dbReference>
<organism evidence="3 4">
    <name type="scientific">Paraburkholderia sejongensis</name>
    <dbReference type="NCBI Taxonomy" id="2886946"/>
    <lineage>
        <taxon>Bacteria</taxon>
        <taxon>Pseudomonadati</taxon>
        <taxon>Pseudomonadota</taxon>
        <taxon>Betaproteobacteria</taxon>
        <taxon>Burkholderiales</taxon>
        <taxon>Burkholderiaceae</taxon>
        <taxon>Paraburkholderia</taxon>
    </lineage>
</organism>